<accession>A0ABD0Z8V0</accession>
<proteinExistence type="predicted"/>
<dbReference type="EMBL" id="JBFDAA010000003">
    <property type="protein sequence ID" value="KAL1138658.1"/>
    <property type="molecule type" value="Genomic_DNA"/>
</dbReference>
<evidence type="ECO:0000313" key="1">
    <source>
        <dbReference type="EMBL" id="KAL1138658.1"/>
    </source>
</evidence>
<evidence type="ECO:0000313" key="2">
    <source>
        <dbReference type="Proteomes" id="UP001558652"/>
    </source>
</evidence>
<organism evidence="1 2">
    <name type="scientific">Ranatra chinensis</name>
    <dbReference type="NCBI Taxonomy" id="642074"/>
    <lineage>
        <taxon>Eukaryota</taxon>
        <taxon>Metazoa</taxon>
        <taxon>Ecdysozoa</taxon>
        <taxon>Arthropoda</taxon>
        <taxon>Hexapoda</taxon>
        <taxon>Insecta</taxon>
        <taxon>Pterygota</taxon>
        <taxon>Neoptera</taxon>
        <taxon>Paraneoptera</taxon>
        <taxon>Hemiptera</taxon>
        <taxon>Heteroptera</taxon>
        <taxon>Panheteroptera</taxon>
        <taxon>Nepomorpha</taxon>
        <taxon>Nepidae</taxon>
        <taxon>Ranatrinae</taxon>
        <taxon>Ranatra</taxon>
    </lineage>
</organism>
<dbReference type="AlphaFoldDB" id="A0ABD0Z8V0"/>
<keyword evidence="2" id="KW-1185">Reference proteome</keyword>
<gene>
    <name evidence="1" type="ORF">AAG570_008720</name>
</gene>
<comment type="caution">
    <text evidence="1">The sequence shown here is derived from an EMBL/GenBank/DDBJ whole genome shotgun (WGS) entry which is preliminary data.</text>
</comment>
<dbReference type="Proteomes" id="UP001558652">
    <property type="component" value="Unassembled WGS sequence"/>
</dbReference>
<reference evidence="1 2" key="1">
    <citation type="submission" date="2024-07" db="EMBL/GenBank/DDBJ databases">
        <title>Chromosome-level genome assembly of the water stick insect Ranatra chinensis (Heteroptera: Nepidae).</title>
        <authorList>
            <person name="Liu X."/>
        </authorList>
    </citation>
    <scope>NUCLEOTIDE SEQUENCE [LARGE SCALE GENOMIC DNA]</scope>
    <source>
        <strain evidence="1">Cailab_2021Rc</strain>
        <tissue evidence="1">Muscle</tissue>
    </source>
</reference>
<sequence>MHVIDFVMYYVLFFGKGNRIIFEPPGGSDDGDTVHQSRRRLAGMPFGGPEKVANAKKRAWGVLTPFSNLDEAGTRSEVNTRRGVGRSCPTEAENFCRTHPELQWDCNCSTIKRPTGHQSIVSRSTATQPTIMKFIIVAVLALAAVGWCDPAGNRDKRGLVAYPGAYAAPILAGPAAYSAPYLSPYSAPYYSAYSAPLYSPYASPGRKRKIIRLEVSSLQKAFLCEAASLDVEQAFDRGLLCKLKIILPKVLDLETVEKRVRAQLQERRARLATAVGRAPAWRSWRNPGLSRRYGDRGTAAAKTALSG</sequence>
<name>A0ABD0Z8V0_9HEMI</name>
<protein>
    <submittedName>
        <fullName evidence="1">Uncharacterized protein</fullName>
    </submittedName>
</protein>